<organism evidence="1 2">
    <name type="scientific">Trichomalopsis sarcophagae</name>
    <dbReference type="NCBI Taxonomy" id="543379"/>
    <lineage>
        <taxon>Eukaryota</taxon>
        <taxon>Metazoa</taxon>
        <taxon>Ecdysozoa</taxon>
        <taxon>Arthropoda</taxon>
        <taxon>Hexapoda</taxon>
        <taxon>Insecta</taxon>
        <taxon>Pterygota</taxon>
        <taxon>Neoptera</taxon>
        <taxon>Endopterygota</taxon>
        <taxon>Hymenoptera</taxon>
        <taxon>Apocrita</taxon>
        <taxon>Proctotrupomorpha</taxon>
        <taxon>Chalcidoidea</taxon>
        <taxon>Pteromalidae</taxon>
        <taxon>Pteromalinae</taxon>
        <taxon>Trichomalopsis</taxon>
    </lineage>
</organism>
<dbReference type="EMBL" id="NNAY01000171">
    <property type="protein sequence ID" value="OXU30337.1"/>
    <property type="molecule type" value="Genomic_DNA"/>
</dbReference>
<gene>
    <name evidence="1" type="ORF">TSAR_012976</name>
</gene>
<protein>
    <submittedName>
        <fullName evidence="1">Uncharacterized protein</fullName>
    </submittedName>
</protein>
<reference evidence="1 2" key="1">
    <citation type="journal article" date="2017" name="Curr. Biol.">
        <title>The Evolution of Venom by Co-option of Single-Copy Genes.</title>
        <authorList>
            <person name="Martinson E.O."/>
            <person name="Mrinalini"/>
            <person name="Kelkar Y.D."/>
            <person name="Chang C.H."/>
            <person name="Werren J.H."/>
        </authorList>
    </citation>
    <scope>NUCLEOTIDE SEQUENCE [LARGE SCALE GENOMIC DNA]</scope>
    <source>
        <strain evidence="1 2">Alberta</strain>
        <tissue evidence="1">Whole body</tissue>
    </source>
</reference>
<proteinExistence type="predicted"/>
<keyword evidence="2" id="KW-1185">Reference proteome</keyword>
<evidence type="ECO:0000313" key="2">
    <source>
        <dbReference type="Proteomes" id="UP000215335"/>
    </source>
</evidence>
<sequence>MKPIINIADMILASEGPYKRSIKQMVQSSPLRFYGLEKERVDLIQLKKDLIYWLDSSEDFFDGNYLAWHFPTRLLKLRNSEQSLQELKTTYVGKASLKHSPRKNDINLQLSFKEMRSRMAKLVKELRDFWVVASIKYAESVAKSTDSLKQRRLRCYGVIDLVQTVEIKSTASKSHAMKLCYVISKNKKRFNIPLEISDNAILASKGPYKHIIEQMLQSSSLRIYGLEQERVDLSQLKKDLDYWLESLQDLLDGDCPDWNSSSRFLSLQKSEQKLCELKFKHAKGRKPTQSTVGRFSVRLSVEEMRRRVAQLVKGLRDFWIVTSIVYAERVAKSTSSITQRKLRCNGVVEL</sequence>
<evidence type="ECO:0000313" key="1">
    <source>
        <dbReference type="EMBL" id="OXU30337.1"/>
    </source>
</evidence>
<accession>A0A232FJ57</accession>
<name>A0A232FJ57_9HYME</name>
<dbReference type="Proteomes" id="UP000215335">
    <property type="component" value="Unassembled WGS sequence"/>
</dbReference>
<comment type="caution">
    <text evidence="1">The sequence shown here is derived from an EMBL/GenBank/DDBJ whole genome shotgun (WGS) entry which is preliminary data.</text>
</comment>
<dbReference type="AlphaFoldDB" id="A0A232FJ57"/>